<keyword evidence="1" id="KW-0472">Membrane</keyword>
<dbReference type="Proteomes" id="UP001556040">
    <property type="component" value="Unassembled WGS sequence"/>
</dbReference>
<name>A0ABV3Q100_9BACL</name>
<comment type="caution">
    <text evidence="2">The sequence shown here is derived from an EMBL/GenBank/DDBJ whole genome shotgun (WGS) entry which is preliminary data.</text>
</comment>
<dbReference type="EMBL" id="JBFMIA010000002">
    <property type="protein sequence ID" value="MEW9501002.1"/>
    <property type="molecule type" value="Genomic_DNA"/>
</dbReference>
<protein>
    <submittedName>
        <fullName evidence="2">Uncharacterized protein</fullName>
    </submittedName>
</protein>
<reference evidence="2 3" key="1">
    <citation type="journal article" date="1979" name="Int. J. Syst. Evol. Microbiol.">
        <title>Bacillus globisporus subsp. marinus subsp. nov.</title>
        <authorList>
            <person name="Liu H."/>
        </authorList>
    </citation>
    <scope>NUCLEOTIDE SEQUENCE [LARGE SCALE GENOMIC DNA]</scope>
    <source>
        <strain evidence="2 3">DSM 1297</strain>
    </source>
</reference>
<feature type="transmembrane region" description="Helical" evidence="1">
    <location>
        <begin position="46"/>
        <end position="68"/>
    </location>
</feature>
<accession>A0ABV3Q100</accession>
<proteinExistence type="predicted"/>
<evidence type="ECO:0000256" key="1">
    <source>
        <dbReference type="SAM" id="Phobius"/>
    </source>
</evidence>
<dbReference type="RefSeq" id="WP_367778344.1">
    <property type="nucleotide sequence ID" value="NZ_JBFMIA010000002.1"/>
</dbReference>
<feature type="transmembrane region" description="Helical" evidence="1">
    <location>
        <begin position="20"/>
        <end position="40"/>
    </location>
</feature>
<evidence type="ECO:0000313" key="3">
    <source>
        <dbReference type="Proteomes" id="UP001556040"/>
    </source>
</evidence>
<keyword evidence="1" id="KW-0812">Transmembrane</keyword>
<keyword evidence="1" id="KW-1133">Transmembrane helix</keyword>
<gene>
    <name evidence="2" type="ORF">AB1471_04195</name>
</gene>
<organism evidence="2 3">
    <name type="scientific">Jeotgalibacillus marinus</name>
    <dbReference type="NCBI Taxonomy" id="86667"/>
    <lineage>
        <taxon>Bacteria</taxon>
        <taxon>Bacillati</taxon>
        <taxon>Bacillota</taxon>
        <taxon>Bacilli</taxon>
        <taxon>Bacillales</taxon>
        <taxon>Caryophanaceae</taxon>
        <taxon>Jeotgalibacillus</taxon>
    </lineage>
</organism>
<evidence type="ECO:0000313" key="2">
    <source>
        <dbReference type="EMBL" id="MEW9501002.1"/>
    </source>
</evidence>
<keyword evidence="3" id="KW-1185">Reference proteome</keyword>
<sequence>MVKSPNPPYYEILKSRRKILLFFFLVSGIGVFTSKVDLVFKDENILTSIVFLIQVIVMLLSIVGIMIIKRKMTVEREKEHKRINES</sequence>